<evidence type="ECO:0000313" key="3">
    <source>
        <dbReference type="Proteomes" id="UP001161137"/>
    </source>
</evidence>
<keyword evidence="1" id="KW-0472">Membrane</keyword>
<feature type="transmembrane region" description="Helical" evidence="1">
    <location>
        <begin position="6"/>
        <end position="25"/>
    </location>
</feature>
<dbReference type="EMBL" id="JAOCDH010000006">
    <property type="protein sequence ID" value="MDH0701224.1"/>
    <property type="molecule type" value="Genomic_DNA"/>
</dbReference>
<comment type="caution">
    <text evidence="2">The sequence shown here is derived from an EMBL/GenBank/DDBJ whole genome shotgun (WGS) entry which is preliminary data.</text>
</comment>
<reference evidence="2" key="1">
    <citation type="submission" date="2022-09" db="EMBL/GenBank/DDBJ databases">
        <title>Intensive care unit water sources are persistently colonized with multi-drug resistant bacteria and are the site of extensive horizontal gene transfer of antibiotic resistance genes.</title>
        <authorList>
            <person name="Diorio-Toth L."/>
        </authorList>
    </citation>
    <scope>NUCLEOTIDE SEQUENCE</scope>
    <source>
        <strain evidence="2">GD03863</strain>
    </source>
</reference>
<keyword evidence="1" id="KW-0812">Transmembrane</keyword>
<dbReference type="Proteomes" id="UP001161137">
    <property type="component" value="Unassembled WGS sequence"/>
</dbReference>
<name>A0AA42LHI2_9GAMM</name>
<dbReference type="RefSeq" id="WP_196460764.1">
    <property type="nucleotide sequence ID" value="NZ_JACFYY010000017.1"/>
</dbReference>
<gene>
    <name evidence="2" type="ORF">N5D41_06915</name>
</gene>
<organism evidence="2 3">
    <name type="scientific">Ectopseudomonas toyotomiensis</name>
    <dbReference type="NCBI Taxonomy" id="554344"/>
    <lineage>
        <taxon>Bacteria</taxon>
        <taxon>Pseudomonadati</taxon>
        <taxon>Pseudomonadota</taxon>
        <taxon>Gammaproteobacteria</taxon>
        <taxon>Pseudomonadales</taxon>
        <taxon>Pseudomonadaceae</taxon>
        <taxon>Ectopseudomonas</taxon>
    </lineage>
</organism>
<dbReference type="AlphaFoldDB" id="A0AA42LHI2"/>
<evidence type="ECO:0000313" key="2">
    <source>
        <dbReference type="EMBL" id="MDH0701224.1"/>
    </source>
</evidence>
<evidence type="ECO:0000256" key="1">
    <source>
        <dbReference type="SAM" id="Phobius"/>
    </source>
</evidence>
<proteinExistence type="predicted"/>
<protein>
    <submittedName>
        <fullName evidence="2">Uncharacterized protein</fullName>
    </submittedName>
</protein>
<accession>A0AA42LHI2</accession>
<sequence length="104" mass="11871">MESSIWEGVVVGASGGSIAGITVYLTQYLHQKLRDFFEMRRINTWLKENSTGGKWRTTRTIASWTNLPEDRVNYLCSKSKIIKLSTGENEGMWAHRETVNLTDC</sequence>
<keyword evidence="1" id="KW-1133">Transmembrane helix</keyword>